<dbReference type="SUPFAM" id="SSF48576">
    <property type="entry name" value="Terpenoid synthases"/>
    <property type="match status" value="1"/>
</dbReference>
<dbReference type="GO" id="GO:0016765">
    <property type="term" value="F:transferase activity, transferring alkyl or aryl (other than methyl) groups"/>
    <property type="evidence" value="ECO:0007669"/>
    <property type="project" value="UniProtKB-ARBA"/>
</dbReference>
<evidence type="ECO:0000313" key="1">
    <source>
        <dbReference type="EMBL" id="KXZ18852.1"/>
    </source>
</evidence>
<dbReference type="InterPro" id="IPR008949">
    <property type="entry name" value="Isoprenoid_synthase_dom_sf"/>
</dbReference>
<dbReference type="RefSeq" id="WP_061521772.1">
    <property type="nucleotide sequence ID" value="NZ_JARLZY010000001.1"/>
</dbReference>
<dbReference type="Pfam" id="PF00494">
    <property type="entry name" value="SQS_PSY"/>
    <property type="match status" value="1"/>
</dbReference>
<reference evidence="2" key="1">
    <citation type="submission" date="2016-02" db="EMBL/GenBank/DDBJ databases">
        <authorList>
            <person name="Dunlap C."/>
        </authorList>
    </citation>
    <scope>NUCLEOTIDE SEQUENCE [LARGE SCALE GENOMIC DNA]</scope>
    <source>
        <strain evidence="2">NRRL B-41092</strain>
    </source>
</reference>
<dbReference type="Proteomes" id="UP000075430">
    <property type="component" value="Unassembled WGS sequence"/>
</dbReference>
<protein>
    <submittedName>
        <fullName evidence="1">Phytoene synthase</fullName>
    </submittedName>
</protein>
<name>A0A150F6P4_9BACI</name>
<gene>
    <name evidence="1" type="ORF">AXI58_15990</name>
</gene>
<dbReference type="STRING" id="1793963.AXI58_15990"/>
<dbReference type="InterPro" id="IPR002060">
    <property type="entry name" value="Squ/phyt_synthse"/>
</dbReference>
<dbReference type="Gene3D" id="1.10.600.10">
    <property type="entry name" value="Farnesyl Diphosphate Synthase"/>
    <property type="match status" value="1"/>
</dbReference>
<dbReference type="EMBL" id="LSBA01000016">
    <property type="protein sequence ID" value="KXZ18852.1"/>
    <property type="molecule type" value="Genomic_DNA"/>
</dbReference>
<proteinExistence type="predicted"/>
<organism evidence="1 2">
    <name type="scientific">Bacillus nakamurai</name>
    <dbReference type="NCBI Taxonomy" id="1793963"/>
    <lineage>
        <taxon>Bacteria</taxon>
        <taxon>Bacillati</taxon>
        <taxon>Bacillota</taxon>
        <taxon>Bacilli</taxon>
        <taxon>Bacillales</taxon>
        <taxon>Bacillaceae</taxon>
        <taxon>Bacillus</taxon>
    </lineage>
</organism>
<comment type="caution">
    <text evidence="1">The sequence shown here is derived from an EMBL/GenBank/DDBJ whole genome shotgun (WGS) entry which is preliminary data.</text>
</comment>
<sequence>MTEYEECGQIIKKHLPICEKAFSSLPLKNRRAAWAVLALFHQAEQLADLTELALFEQAAEAFLTGTSPGGFLWGALSDAGRQFTLEEEPFCEFIAGQKQDREKETYDELDELLMYAYQTGGAIGLLILPICARRNQEKLRNAAVSLGVAIQLTRLLRDIETDERQKKRLPRQVMKQFGYTEEELSSHTVNKAFINVWEYIAFEAEAYYEEAAEAMPLFPLYSQSAVNELASRYQTQLKEIRNRLSQA</sequence>
<accession>A0A150F6P4</accession>
<keyword evidence="2" id="KW-1185">Reference proteome</keyword>
<evidence type="ECO:0000313" key="2">
    <source>
        <dbReference type="Proteomes" id="UP000075430"/>
    </source>
</evidence>
<dbReference type="OrthoDB" id="9787280at2"/>
<dbReference type="PANTHER" id="PTHR31480">
    <property type="entry name" value="BIFUNCTIONAL LYCOPENE CYCLASE/PHYTOENE SYNTHASE"/>
    <property type="match status" value="1"/>
</dbReference>
<dbReference type="AlphaFoldDB" id="A0A150F6P4"/>